<name>A0A6P1YPY5_9HYPH</name>
<dbReference type="Proteomes" id="UP000464751">
    <property type="component" value="Chromosome"/>
</dbReference>
<evidence type="ECO:0000313" key="2">
    <source>
        <dbReference type="Proteomes" id="UP000464751"/>
    </source>
</evidence>
<keyword evidence="2" id="KW-1185">Reference proteome</keyword>
<dbReference type="EMBL" id="CP048630">
    <property type="protein sequence ID" value="QIB34756.1"/>
    <property type="molecule type" value="Genomic_DNA"/>
</dbReference>
<protein>
    <submittedName>
        <fullName evidence="1">Phage virion morphogenesis protein</fullName>
    </submittedName>
</protein>
<gene>
    <name evidence="1" type="ORF">G3A50_14350</name>
</gene>
<accession>A0A6P1YPY5</accession>
<dbReference type="NCBIfam" id="TIGR01635">
    <property type="entry name" value="tail_comp_S"/>
    <property type="match status" value="1"/>
</dbReference>
<proteinExistence type="predicted"/>
<organism evidence="1 2">
    <name type="scientific">Ancylobacter pratisalsi</name>
    <dbReference type="NCBI Taxonomy" id="1745854"/>
    <lineage>
        <taxon>Bacteria</taxon>
        <taxon>Pseudomonadati</taxon>
        <taxon>Pseudomonadota</taxon>
        <taxon>Alphaproteobacteria</taxon>
        <taxon>Hyphomicrobiales</taxon>
        <taxon>Xanthobacteraceae</taxon>
        <taxon>Ancylobacter</taxon>
    </lineage>
</organism>
<dbReference type="Pfam" id="PF05069">
    <property type="entry name" value="Phage_tail_S"/>
    <property type="match status" value="1"/>
</dbReference>
<reference evidence="1 2" key="1">
    <citation type="submission" date="2020-02" db="EMBL/GenBank/DDBJ databases">
        <authorList>
            <person name="Li G."/>
        </authorList>
    </citation>
    <scope>NUCLEOTIDE SEQUENCE [LARGE SCALE GENOMIC DNA]</scope>
    <source>
        <strain evidence="1 2">DSM 102029</strain>
    </source>
</reference>
<sequence length="173" mass="18438">MAGVTLETTVAGSEAARRAFAQLARVVSNTTPIMAAIGTGLVENVHQRFENEVDPDGQPWAPLNPAYASIKRGPGILRESGMRGGLMGSITRRASHDSVEIGTNKIYASVHQFGAVIRPVNAPKLRFMLSTGLASADEVEIPARPFLGFSREDQLTVLETLADALDRAVGLGR</sequence>
<dbReference type="KEGG" id="apra:G3A50_14350"/>
<dbReference type="InterPro" id="IPR006522">
    <property type="entry name" value="Phage_virion_morphogenesis"/>
</dbReference>
<dbReference type="AlphaFoldDB" id="A0A6P1YPY5"/>
<dbReference type="RefSeq" id="WP_163075901.1">
    <property type="nucleotide sequence ID" value="NZ_CP048630.1"/>
</dbReference>
<evidence type="ECO:0000313" key="1">
    <source>
        <dbReference type="EMBL" id="QIB34756.1"/>
    </source>
</evidence>